<evidence type="ECO:0000256" key="3">
    <source>
        <dbReference type="ARBA" id="ARBA00023002"/>
    </source>
</evidence>
<keyword evidence="4 6" id="KW-0520">NAD</keyword>
<proteinExistence type="inferred from homology"/>
<dbReference type="EC" id="1.6.5.-" evidence="6"/>
<comment type="catalytic activity">
    <reaction evidence="5">
        <text>N,N-dimethyl-1,4-phenylenediamine + anthranilate + 2 NAD(+) = 2-(4-dimethylaminophenyl)diazenylbenzoate + 2 NADH + 2 H(+)</text>
        <dbReference type="Rhea" id="RHEA:55872"/>
        <dbReference type="ChEBI" id="CHEBI:15378"/>
        <dbReference type="ChEBI" id="CHEBI:15783"/>
        <dbReference type="ChEBI" id="CHEBI:16567"/>
        <dbReference type="ChEBI" id="CHEBI:57540"/>
        <dbReference type="ChEBI" id="CHEBI:57945"/>
        <dbReference type="ChEBI" id="CHEBI:71579"/>
        <dbReference type="EC" id="1.7.1.17"/>
    </reaction>
    <physiologicalReaction direction="right-to-left" evidence="5">
        <dbReference type="Rhea" id="RHEA:55874"/>
    </physiologicalReaction>
</comment>
<comment type="caution">
    <text evidence="6">Lacks conserved residue(s) required for the propagation of feature annotation.</text>
</comment>
<evidence type="ECO:0000313" key="9">
    <source>
        <dbReference type="Proteomes" id="UP000628669"/>
    </source>
</evidence>
<evidence type="ECO:0000256" key="6">
    <source>
        <dbReference type="HAMAP-Rule" id="MF_01216"/>
    </source>
</evidence>
<dbReference type="EC" id="1.7.1.17" evidence="6"/>
<evidence type="ECO:0000259" key="7">
    <source>
        <dbReference type="Pfam" id="PF02525"/>
    </source>
</evidence>
<dbReference type="RefSeq" id="WP_200245516.1">
    <property type="nucleotide sequence ID" value="NZ_JAENHK010000010.1"/>
</dbReference>
<gene>
    <name evidence="6" type="primary">azoR</name>
    <name evidence="8" type="ORF">JHL15_10190</name>
</gene>
<name>A0ABS1FUN3_9FLAO</name>
<accession>A0ABS1FUN3</accession>
<evidence type="ECO:0000256" key="2">
    <source>
        <dbReference type="ARBA" id="ARBA00022643"/>
    </source>
</evidence>
<reference evidence="9" key="1">
    <citation type="submission" date="2021-01" db="EMBL/GenBank/DDBJ databases">
        <title>Genome public.</title>
        <authorList>
            <person name="Liu C."/>
            <person name="Sun Q."/>
        </authorList>
    </citation>
    <scope>NUCLEOTIDE SEQUENCE [LARGE SCALE GENOMIC DNA]</scope>
    <source>
        <strain evidence="9">YIM B02567</strain>
    </source>
</reference>
<keyword evidence="9" id="KW-1185">Reference proteome</keyword>
<dbReference type="Pfam" id="PF02525">
    <property type="entry name" value="Flavodoxin_2"/>
    <property type="match status" value="1"/>
</dbReference>
<keyword evidence="3 6" id="KW-0560">Oxidoreductase</keyword>
<dbReference type="InterPro" id="IPR023048">
    <property type="entry name" value="NADH:quinone_OxRdtase_FMN_depd"/>
</dbReference>
<dbReference type="SUPFAM" id="SSF52218">
    <property type="entry name" value="Flavoproteins"/>
    <property type="match status" value="1"/>
</dbReference>
<feature type="domain" description="Flavodoxin-like fold" evidence="7">
    <location>
        <begin position="4"/>
        <end position="187"/>
    </location>
</feature>
<dbReference type="InterPro" id="IPR029039">
    <property type="entry name" value="Flavoprotein-like_sf"/>
</dbReference>
<comment type="caution">
    <text evidence="8">The sequence shown here is derived from an EMBL/GenBank/DDBJ whole genome shotgun (WGS) entry which is preliminary data.</text>
</comment>
<dbReference type="EMBL" id="JAENHK010000010">
    <property type="protein sequence ID" value="MBK1896122.1"/>
    <property type="molecule type" value="Genomic_DNA"/>
</dbReference>
<organism evidence="8 9">
    <name type="scientific">Chryseobacterium paridis</name>
    <dbReference type="NCBI Taxonomy" id="2800328"/>
    <lineage>
        <taxon>Bacteria</taxon>
        <taxon>Pseudomonadati</taxon>
        <taxon>Bacteroidota</taxon>
        <taxon>Flavobacteriia</taxon>
        <taxon>Flavobacteriales</taxon>
        <taxon>Weeksellaceae</taxon>
        <taxon>Chryseobacterium group</taxon>
        <taxon>Chryseobacterium</taxon>
    </lineage>
</organism>
<keyword evidence="1 6" id="KW-0285">Flavoprotein</keyword>
<comment type="cofactor">
    <cofactor evidence="6">
        <name>FMN</name>
        <dbReference type="ChEBI" id="CHEBI:58210"/>
    </cofactor>
    <text evidence="6">Binds 1 FMN per subunit.</text>
</comment>
<dbReference type="HAMAP" id="MF_01216">
    <property type="entry name" value="Azoreductase_type1"/>
    <property type="match status" value="1"/>
</dbReference>
<keyword evidence="2 6" id="KW-0288">FMN</keyword>
<dbReference type="Proteomes" id="UP000628669">
    <property type="component" value="Unassembled WGS sequence"/>
</dbReference>
<evidence type="ECO:0000256" key="4">
    <source>
        <dbReference type="ARBA" id="ARBA00023027"/>
    </source>
</evidence>
<comment type="function">
    <text evidence="6">Quinone reductase that provides resistance to thiol-specific stress caused by electrophilic quinones.</text>
</comment>
<evidence type="ECO:0000256" key="1">
    <source>
        <dbReference type="ARBA" id="ARBA00022630"/>
    </source>
</evidence>
<evidence type="ECO:0000313" key="8">
    <source>
        <dbReference type="EMBL" id="MBK1896122.1"/>
    </source>
</evidence>
<evidence type="ECO:0000256" key="5">
    <source>
        <dbReference type="ARBA" id="ARBA00048542"/>
    </source>
</evidence>
<dbReference type="InterPro" id="IPR050104">
    <property type="entry name" value="FMN-dep_NADH:Q_OxRdtase_AzoR1"/>
</dbReference>
<feature type="binding site" evidence="6">
    <location>
        <begin position="16"/>
        <end position="18"/>
    </location>
    <ligand>
        <name>FMN</name>
        <dbReference type="ChEBI" id="CHEBI:58210"/>
    </ligand>
</feature>
<dbReference type="PANTHER" id="PTHR43741:SF4">
    <property type="entry name" value="FMN-DEPENDENT NADH:QUINONE OXIDOREDUCTASE"/>
    <property type="match status" value="1"/>
</dbReference>
<protein>
    <recommendedName>
        <fullName evidence="6">FMN dependent NADH:quinone oxidoreductase</fullName>
        <ecNumber evidence="6">1.6.5.-</ecNumber>
    </recommendedName>
    <alternativeName>
        <fullName evidence="6">Azo-dye reductase</fullName>
    </alternativeName>
    <alternativeName>
        <fullName evidence="6">FMN-dependent NADH-azo compound oxidoreductase</fullName>
    </alternativeName>
    <alternativeName>
        <fullName evidence="6">FMN-dependent NADH-azoreductase</fullName>
        <ecNumber evidence="6">1.7.1.17</ecNumber>
    </alternativeName>
</protein>
<comment type="catalytic activity">
    <reaction evidence="6">
        <text>2 a quinone + NADH + H(+) = 2 a 1,4-benzosemiquinone + NAD(+)</text>
        <dbReference type="Rhea" id="RHEA:65952"/>
        <dbReference type="ChEBI" id="CHEBI:15378"/>
        <dbReference type="ChEBI" id="CHEBI:57540"/>
        <dbReference type="ChEBI" id="CHEBI:57945"/>
        <dbReference type="ChEBI" id="CHEBI:132124"/>
        <dbReference type="ChEBI" id="CHEBI:134225"/>
    </reaction>
</comment>
<dbReference type="Gene3D" id="3.40.50.360">
    <property type="match status" value="1"/>
</dbReference>
<dbReference type="PANTHER" id="PTHR43741">
    <property type="entry name" value="FMN-DEPENDENT NADH-AZOREDUCTASE 1"/>
    <property type="match status" value="1"/>
</dbReference>
<comment type="similarity">
    <text evidence="6">Belongs to the azoreductase type 1 family.</text>
</comment>
<comment type="subunit">
    <text evidence="6">Homodimer.</text>
</comment>
<feature type="binding site" evidence="6">
    <location>
        <position position="10"/>
    </location>
    <ligand>
        <name>FMN</name>
        <dbReference type="ChEBI" id="CHEBI:58210"/>
    </ligand>
</feature>
<sequence length="206" mass="23893">MITLLRIDSSLRMNDSYSRLMGDYFVQEWKIQHPQGKVIQRDVTLQLTPHLTQETLNGFFDETIHSEHLELSDLLIEELHTCDEILMTCPMYNYGIPSSLKAYFDQVVRTKKTFTNDSNGIKGLLLNKKASIISVMGMPQPLTQKRNPLEVQITNIFNQLGIMEISYFPMDGMINPEEAVLKMEQQKNFINQHFNHQEYATHTTSH</sequence>
<comment type="function">
    <text evidence="6">Also exhibits azoreductase activity. Catalyzes the reductive cleavage of the azo bond in aromatic azo compounds to the corresponding amines.</text>
</comment>
<dbReference type="InterPro" id="IPR003680">
    <property type="entry name" value="Flavodoxin_fold"/>
</dbReference>